<evidence type="ECO:0000313" key="5">
    <source>
        <dbReference type="EMBL" id="SVD51973.1"/>
    </source>
</evidence>
<dbReference type="EMBL" id="UINC01155869">
    <property type="protein sequence ID" value="SVD51973.1"/>
    <property type="molecule type" value="Genomic_DNA"/>
</dbReference>
<dbReference type="Pfam" id="PF00589">
    <property type="entry name" value="Phage_integrase"/>
    <property type="match status" value="1"/>
</dbReference>
<organism evidence="5">
    <name type="scientific">marine metagenome</name>
    <dbReference type="NCBI Taxonomy" id="408172"/>
    <lineage>
        <taxon>unclassified sequences</taxon>
        <taxon>metagenomes</taxon>
        <taxon>ecological metagenomes</taxon>
    </lineage>
</organism>
<dbReference type="SUPFAM" id="SSF56349">
    <property type="entry name" value="DNA breaking-rejoining enzymes"/>
    <property type="match status" value="1"/>
</dbReference>
<dbReference type="AlphaFoldDB" id="A0A382VZP0"/>
<dbReference type="InterPro" id="IPR002104">
    <property type="entry name" value="Integrase_catalytic"/>
</dbReference>
<protein>
    <recommendedName>
        <fullName evidence="6">Tyr recombinase domain-containing protein</fullName>
    </recommendedName>
</protein>
<accession>A0A382VZP0</accession>
<evidence type="ECO:0008006" key="6">
    <source>
        <dbReference type="Google" id="ProtNLM"/>
    </source>
</evidence>
<evidence type="ECO:0000256" key="1">
    <source>
        <dbReference type="ARBA" id="ARBA00023125"/>
    </source>
</evidence>
<sequence>MATIKKRNGKYQVLIRRKGHTPAYKTFSSLPAARKWIRIAEADMERGLFQPIPDISVAEILKRYEREIVPQHKNAVRHEKYRLDRLRSVFGKLPVAGLRPSLVASYRDERLDIVSPATVRRELVILRSALNIAIRDWGVCLPSNPVAQIALPKDKSQRIRRLERVEESKLIEKSNTQLRRLIIVAIETGMRRGEILNIKRSHIDLLKRVLFIPSTKTDTPRTIPLSTDAVTVL</sequence>
<feature type="domain" description="Tyr recombinase" evidence="3">
    <location>
        <begin position="157"/>
        <end position="233"/>
    </location>
</feature>
<dbReference type="PROSITE" id="PS51898">
    <property type="entry name" value="TYR_RECOMBINASE"/>
    <property type="match status" value="1"/>
</dbReference>
<dbReference type="GO" id="GO:0015074">
    <property type="term" value="P:DNA integration"/>
    <property type="evidence" value="ECO:0007669"/>
    <property type="project" value="InterPro"/>
</dbReference>
<evidence type="ECO:0000256" key="2">
    <source>
        <dbReference type="ARBA" id="ARBA00023172"/>
    </source>
</evidence>
<dbReference type="Gene3D" id="1.10.443.10">
    <property type="entry name" value="Intergrase catalytic core"/>
    <property type="match status" value="1"/>
</dbReference>
<dbReference type="GO" id="GO:0003677">
    <property type="term" value="F:DNA binding"/>
    <property type="evidence" value="ECO:0007669"/>
    <property type="project" value="UniProtKB-KW"/>
</dbReference>
<keyword evidence="1" id="KW-0238">DNA-binding</keyword>
<gene>
    <name evidence="5" type="ORF">METZ01_LOCUS404827</name>
</gene>
<evidence type="ECO:0000259" key="3">
    <source>
        <dbReference type="PROSITE" id="PS51898"/>
    </source>
</evidence>
<reference evidence="5" key="1">
    <citation type="submission" date="2018-05" db="EMBL/GenBank/DDBJ databases">
        <authorList>
            <person name="Lanie J.A."/>
            <person name="Ng W.-L."/>
            <person name="Kazmierczak K.M."/>
            <person name="Andrzejewski T.M."/>
            <person name="Davidsen T.M."/>
            <person name="Wayne K.J."/>
            <person name="Tettelin H."/>
            <person name="Glass J.I."/>
            <person name="Rusch D."/>
            <person name="Podicherti R."/>
            <person name="Tsui H.-C.T."/>
            <person name="Winkler M.E."/>
        </authorList>
    </citation>
    <scope>NUCLEOTIDE SEQUENCE</scope>
</reference>
<dbReference type="Gene3D" id="1.10.150.130">
    <property type="match status" value="1"/>
</dbReference>
<feature type="non-terminal residue" evidence="5">
    <location>
        <position position="233"/>
    </location>
</feature>
<evidence type="ECO:0000259" key="4">
    <source>
        <dbReference type="PROSITE" id="PS51900"/>
    </source>
</evidence>
<dbReference type="InterPro" id="IPR044068">
    <property type="entry name" value="CB"/>
</dbReference>
<keyword evidence="2" id="KW-0233">DNA recombination</keyword>
<dbReference type="InterPro" id="IPR011010">
    <property type="entry name" value="DNA_brk_join_enz"/>
</dbReference>
<dbReference type="PROSITE" id="PS51900">
    <property type="entry name" value="CB"/>
    <property type="match status" value="1"/>
</dbReference>
<dbReference type="GO" id="GO:0006310">
    <property type="term" value="P:DNA recombination"/>
    <property type="evidence" value="ECO:0007669"/>
    <property type="project" value="UniProtKB-KW"/>
</dbReference>
<dbReference type="InterPro" id="IPR013762">
    <property type="entry name" value="Integrase-like_cat_sf"/>
</dbReference>
<feature type="domain" description="Core-binding (CB)" evidence="4">
    <location>
        <begin position="55"/>
        <end position="134"/>
    </location>
</feature>
<dbReference type="InterPro" id="IPR010998">
    <property type="entry name" value="Integrase_recombinase_N"/>
</dbReference>
<proteinExistence type="predicted"/>
<name>A0A382VZP0_9ZZZZ</name>